<proteinExistence type="predicted"/>
<gene>
    <name evidence="1" type="ORF">NDU88_006897</name>
</gene>
<sequence length="198" mass="21328">MPQPYLERVSALLSGAPQSFMHPLLRMGLASKMTDTVDLPFPDSPMPPMLLGHPRNPGGPPGLQLGDSSSPCLSLWELGPLACIRLSTALRAPICSLRSLPKLLCARYVSRPTGFQRPLGTQDHACGADLAPLPGYLPLRAGVGSGNSKLQTTRPTPLLSWPHSWPYFLKQADTKLMALQKIRLVLEFQIGALQSASG</sequence>
<dbReference type="EMBL" id="JANPWB010000002">
    <property type="protein sequence ID" value="KAJ1211539.1"/>
    <property type="molecule type" value="Genomic_DNA"/>
</dbReference>
<accession>A0AAV7WHN7</accession>
<evidence type="ECO:0000313" key="2">
    <source>
        <dbReference type="Proteomes" id="UP001066276"/>
    </source>
</evidence>
<organism evidence="1 2">
    <name type="scientific">Pleurodeles waltl</name>
    <name type="common">Iberian ribbed newt</name>
    <dbReference type="NCBI Taxonomy" id="8319"/>
    <lineage>
        <taxon>Eukaryota</taxon>
        <taxon>Metazoa</taxon>
        <taxon>Chordata</taxon>
        <taxon>Craniata</taxon>
        <taxon>Vertebrata</taxon>
        <taxon>Euteleostomi</taxon>
        <taxon>Amphibia</taxon>
        <taxon>Batrachia</taxon>
        <taxon>Caudata</taxon>
        <taxon>Salamandroidea</taxon>
        <taxon>Salamandridae</taxon>
        <taxon>Pleurodelinae</taxon>
        <taxon>Pleurodeles</taxon>
    </lineage>
</organism>
<protein>
    <submittedName>
        <fullName evidence="1">Uncharacterized protein</fullName>
    </submittedName>
</protein>
<reference evidence="1" key="1">
    <citation type="journal article" date="2022" name="bioRxiv">
        <title>Sequencing and chromosome-scale assembly of the giantPleurodeles waltlgenome.</title>
        <authorList>
            <person name="Brown T."/>
            <person name="Elewa A."/>
            <person name="Iarovenko S."/>
            <person name="Subramanian E."/>
            <person name="Araus A.J."/>
            <person name="Petzold A."/>
            <person name="Susuki M."/>
            <person name="Suzuki K.-i.T."/>
            <person name="Hayashi T."/>
            <person name="Toyoda A."/>
            <person name="Oliveira C."/>
            <person name="Osipova E."/>
            <person name="Leigh N.D."/>
            <person name="Simon A."/>
            <person name="Yun M.H."/>
        </authorList>
    </citation>
    <scope>NUCLEOTIDE SEQUENCE</scope>
    <source>
        <strain evidence="1">20211129_DDA</strain>
        <tissue evidence="1">Liver</tissue>
    </source>
</reference>
<name>A0AAV7WHN7_PLEWA</name>
<dbReference type="AlphaFoldDB" id="A0AAV7WHN7"/>
<evidence type="ECO:0000313" key="1">
    <source>
        <dbReference type="EMBL" id="KAJ1211539.1"/>
    </source>
</evidence>
<dbReference type="Proteomes" id="UP001066276">
    <property type="component" value="Chromosome 1_2"/>
</dbReference>
<comment type="caution">
    <text evidence="1">The sequence shown here is derived from an EMBL/GenBank/DDBJ whole genome shotgun (WGS) entry which is preliminary data.</text>
</comment>
<keyword evidence="2" id="KW-1185">Reference proteome</keyword>